<keyword evidence="4" id="KW-1185">Reference proteome</keyword>
<comment type="caution">
    <text evidence="3">The sequence shown here is derived from an EMBL/GenBank/DDBJ whole genome shotgun (WGS) entry which is preliminary data.</text>
</comment>
<proteinExistence type="predicted"/>
<organism evidence="3 4">
    <name type="scientific">Leucosporidium creatinivorum</name>
    <dbReference type="NCBI Taxonomy" id="106004"/>
    <lineage>
        <taxon>Eukaryota</taxon>
        <taxon>Fungi</taxon>
        <taxon>Dikarya</taxon>
        <taxon>Basidiomycota</taxon>
        <taxon>Pucciniomycotina</taxon>
        <taxon>Microbotryomycetes</taxon>
        <taxon>Leucosporidiales</taxon>
        <taxon>Leucosporidium</taxon>
    </lineage>
</organism>
<dbReference type="Proteomes" id="UP000193467">
    <property type="component" value="Unassembled WGS sequence"/>
</dbReference>
<dbReference type="InParanoid" id="A0A1Y2DX58"/>
<protein>
    <submittedName>
        <fullName evidence="3">Uncharacterized protein</fullName>
    </submittedName>
</protein>
<name>A0A1Y2DX58_9BASI</name>
<feature type="region of interest" description="Disordered" evidence="1">
    <location>
        <begin position="1"/>
        <end position="72"/>
    </location>
</feature>
<gene>
    <name evidence="3" type="ORF">BCR35DRAFT_334798</name>
</gene>
<reference evidence="3 4" key="1">
    <citation type="submission" date="2016-07" db="EMBL/GenBank/DDBJ databases">
        <title>Pervasive Adenine N6-methylation of Active Genes in Fungi.</title>
        <authorList>
            <consortium name="DOE Joint Genome Institute"/>
            <person name="Mondo S.J."/>
            <person name="Dannebaum R.O."/>
            <person name="Kuo R.C."/>
            <person name="Labutti K."/>
            <person name="Haridas S."/>
            <person name="Kuo A."/>
            <person name="Salamov A."/>
            <person name="Ahrendt S.R."/>
            <person name="Lipzen A."/>
            <person name="Sullivan W."/>
            <person name="Andreopoulos W.B."/>
            <person name="Clum A."/>
            <person name="Lindquist E."/>
            <person name="Daum C."/>
            <person name="Ramamoorthy G.K."/>
            <person name="Gryganskyi A."/>
            <person name="Culley D."/>
            <person name="Magnuson J.K."/>
            <person name="James T.Y."/>
            <person name="O'Malley M.A."/>
            <person name="Stajich J.E."/>
            <person name="Spatafora J.W."/>
            <person name="Visel A."/>
            <person name="Grigoriev I.V."/>
        </authorList>
    </citation>
    <scope>NUCLEOTIDE SEQUENCE [LARGE SCALE GENOMIC DNA]</scope>
    <source>
        <strain evidence="3 4">62-1032</strain>
    </source>
</reference>
<feature type="region of interest" description="Disordered" evidence="1">
    <location>
        <begin position="235"/>
        <end position="257"/>
    </location>
</feature>
<evidence type="ECO:0000313" key="3">
    <source>
        <dbReference type="EMBL" id="ORY63694.1"/>
    </source>
</evidence>
<evidence type="ECO:0000256" key="1">
    <source>
        <dbReference type="SAM" id="MobiDB-lite"/>
    </source>
</evidence>
<dbReference type="AlphaFoldDB" id="A0A1Y2DX58"/>
<feature type="compositionally biased region" description="Low complexity" evidence="1">
    <location>
        <begin position="21"/>
        <end position="58"/>
    </location>
</feature>
<keyword evidence="2" id="KW-0812">Transmembrane</keyword>
<dbReference type="OrthoDB" id="2529959at2759"/>
<evidence type="ECO:0000256" key="2">
    <source>
        <dbReference type="SAM" id="Phobius"/>
    </source>
</evidence>
<keyword evidence="2" id="KW-0472">Membrane</keyword>
<feature type="transmembrane region" description="Helical" evidence="2">
    <location>
        <begin position="266"/>
        <end position="289"/>
    </location>
</feature>
<dbReference type="EMBL" id="MCGR01000068">
    <property type="protein sequence ID" value="ORY63694.1"/>
    <property type="molecule type" value="Genomic_DNA"/>
</dbReference>
<feature type="compositionally biased region" description="Basic residues" evidence="1">
    <location>
        <begin position="314"/>
        <end position="323"/>
    </location>
</feature>
<feature type="region of interest" description="Disordered" evidence="1">
    <location>
        <begin position="299"/>
        <end position="349"/>
    </location>
</feature>
<accession>A0A1Y2DX58</accession>
<evidence type="ECO:0000313" key="4">
    <source>
        <dbReference type="Proteomes" id="UP000193467"/>
    </source>
</evidence>
<keyword evidence="2" id="KW-1133">Transmembrane helix</keyword>
<dbReference type="Gene3D" id="2.60.120.260">
    <property type="entry name" value="Galactose-binding domain-like"/>
    <property type="match status" value="1"/>
</dbReference>
<sequence>MADETSTEDSQWNADGGTIVTATSSADDSKATTASEKSGGSAGLASETSSAASSSTTGEVGQAMQGSSDSSATIVVHSDSSIDYGCPQNGSWSHSQVLSGSLTGSTVDGAGCYVSFTFTGDSVTMYGATGPKAGTFGCSTSSEIWEAVGWWSAYGTTPYFAAYQGSCTISGLGFGKHTITMTNSPNDPKLMYFTGLRYTTNQSAVTYAAPSWSACCAAYTFPDGAVTTIKASSAGSTSTSAGSSASGASSSSSASSSSVDYDWKTVLSIALVALGIVALASLLVGAMCCKKRSKPSDDLLTEMASGKDLEKEPLRKKKKRSSRRRDPSSDEESTTESSGSSDDDSKKRR</sequence>